<sequence>MKIMSAIVLLSRSVSPLVCGWYAVVRRWLVWLSRRISCVSWAKNDDPRSVIKTSGAPCRRKIDSTKNLATFTAVPDGRAFFSACRVR</sequence>
<name>A0A6B0TZQ1_IXORI</name>
<dbReference type="AlphaFoldDB" id="A0A6B0TZQ1"/>
<protein>
    <submittedName>
        <fullName evidence="1">Putative secreted protein</fullName>
    </submittedName>
</protein>
<reference evidence="1" key="1">
    <citation type="submission" date="2019-12" db="EMBL/GenBank/DDBJ databases">
        <title>An insight into the sialome of adult female Ixodes ricinus ticks feeding for 6 days.</title>
        <authorList>
            <person name="Perner J."/>
            <person name="Ribeiro J.M.C."/>
        </authorList>
    </citation>
    <scope>NUCLEOTIDE SEQUENCE</scope>
    <source>
        <strain evidence="1">Semi-engorged</strain>
        <tissue evidence="1">Salivary glands</tissue>
    </source>
</reference>
<organism evidence="1">
    <name type="scientific">Ixodes ricinus</name>
    <name type="common">Common tick</name>
    <name type="synonym">Acarus ricinus</name>
    <dbReference type="NCBI Taxonomy" id="34613"/>
    <lineage>
        <taxon>Eukaryota</taxon>
        <taxon>Metazoa</taxon>
        <taxon>Ecdysozoa</taxon>
        <taxon>Arthropoda</taxon>
        <taxon>Chelicerata</taxon>
        <taxon>Arachnida</taxon>
        <taxon>Acari</taxon>
        <taxon>Parasitiformes</taxon>
        <taxon>Ixodida</taxon>
        <taxon>Ixodoidea</taxon>
        <taxon>Ixodidae</taxon>
        <taxon>Ixodinae</taxon>
        <taxon>Ixodes</taxon>
    </lineage>
</organism>
<proteinExistence type="predicted"/>
<accession>A0A6B0TZQ1</accession>
<dbReference type="EMBL" id="GIFC01003569">
    <property type="protein sequence ID" value="MXU85652.1"/>
    <property type="molecule type" value="Transcribed_RNA"/>
</dbReference>
<evidence type="ECO:0000313" key="1">
    <source>
        <dbReference type="EMBL" id="MXU85652.1"/>
    </source>
</evidence>